<dbReference type="AlphaFoldDB" id="A0A085VHL1"/>
<protein>
    <submittedName>
        <fullName evidence="1">Uncharacterized protein</fullName>
    </submittedName>
</protein>
<sequence length="83" mass="8746">MDESVAYNLITRGSELARGEAGASEYITGGRNIAFASKLAPTGDIPVGAHEQREAAIAIYLTHRHRGLALLVGSSKNGINLIL</sequence>
<gene>
    <name evidence="1" type="ORF">IV01_13960</name>
</gene>
<evidence type="ECO:0000313" key="1">
    <source>
        <dbReference type="EMBL" id="KFE54924.1"/>
    </source>
</evidence>
<dbReference type="Proteomes" id="UP000028631">
    <property type="component" value="Unassembled WGS sequence"/>
</dbReference>
<accession>A0A085VHL1</accession>
<reference evidence="1 2" key="1">
    <citation type="submission" date="2014-07" db="EMBL/GenBank/DDBJ databases">
        <title>Draft Genome Sequences of Environmental Pseudomonas syringae strains.</title>
        <authorList>
            <person name="Baltrus D.A."/>
            <person name="Berge O."/>
            <person name="Morris C."/>
        </authorList>
    </citation>
    <scope>NUCLEOTIDE SEQUENCE [LARGE SCALE GENOMIC DNA]</scope>
    <source>
        <strain evidence="1 2">GAW0119</strain>
    </source>
</reference>
<comment type="caution">
    <text evidence="1">The sequence shown here is derived from an EMBL/GenBank/DDBJ whole genome shotgun (WGS) entry which is preliminary data.</text>
</comment>
<name>A0A085VHL1_PSESX</name>
<proteinExistence type="predicted"/>
<dbReference type="PATRIC" id="fig|317.175.peg.2906"/>
<organism evidence="1 2">
    <name type="scientific">Pseudomonas syringae</name>
    <dbReference type="NCBI Taxonomy" id="317"/>
    <lineage>
        <taxon>Bacteria</taxon>
        <taxon>Pseudomonadati</taxon>
        <taxon>Pseudomonadota</taxon>
        <taxon>Gammaproteobacteria</taxon>
        <taxon>Pseudomonadales</taxon>
        <taxon>Pseudomonadaceae</taxon>
        <taxon>Pseudomonas</taxon>
    </lineage>
</organism>
<evidence type="ECO:0000313" key="2">
    <source>
        <dbReference type="Proteomes" id="UP000028631"/>
    </source>
</evidence>
<keyword evidence="2" id="KW-1185">Reference proteome</keyword>
<dbReference type="EMBL" id="JPQU01000038">
    <property type="protein sequence ID" value="KFE54924.1"/>
    <property type="molecule type" value="Genomic_DNA"/>
</dbReference>